<dbReference type="AlphaFoldDB" id="A0A0E9W0N0"/>
<organism evidence="1">
    <name type="scientific">Anguilla anguilla</name>
    <name type="common">European freshwater eel</name>
    <name type="synonym">Muraena anguilla</name>
    <dbReference type="NCBI Taxonomy" id="7936"/>
    <lineage>
        <taxon>Eukaryota</taxon>
        <taxon>Metazoa</taxon>
        <taxon>Chordata</taxon>
        <taxon>Craniata</taxon>
        <taxon>Vertebrata</taxon>
        <taxon>Euteleostomi</taxon>
        <taxon>Actinopterygii</taxon>
        <taxon>Neopterygii</taxon>
        <taxon>Teleostei</taxon>
        <taxon>Anguilliformes</taxon>
        <taxon>Anguillidae</taxon>
        <taxon>Anguilla</taxon>
    </lineage>
</organism>
<reference evidence="1" key="2">
    <citation type="journal article" date="2015" name="Fish Shellfish Immunol.">
        <title>Early steps in the European eel (Anguilla anguilla)-Vibrio vulnificus interaction in the gills: Role of the RtxA13 toxin.</title>
        <authorList>
            <person name="Callol A."/>
            <person name="Pajuelo D."/>
            <person name="Ebbesson L."/>
            <person name="Teles M."/>
            <person name="MacKenzie S."/>
            <person name="Amaro C."/>
        </authorList>
    </citation>
    <scope>NUCLEOTIDE SEQUENCE</scope>
</reference>
<accession>A0A0E9W0N0</accession>
<reference evidence="1" key="1">
    <citation type="submission" date="2014-11" db="EMBL/GenBank/DDBJ databases">
        <authorList>
            <person name="Amaro Gonzalez C."/>
        </authorList>
    </citation>
    <scope>NUCLEOTIDE SEQUENCE</scope>
</reference>
<protein>
    <submittedName>
        <fullName evidence="1">Uncharacterized protein</fullName>
    </submittedName>
</protein>
<dbReference type="EMBL" id="GBXM01025457">
    <property type="protein sequence ID" value="JAH83120.1"/>
    <property type="molecule type" value="Transcribed_RNA"/>
</dbReference>
<name>A0A0E9W0N0_ANGAN</name>
<evidence type="ECO:0000313" key="1">
    <source>
        <dbReference type="EMBL" id="JAH83120.1"/>
    </source>
</evidence>
<proteinExistence type="predicted"/>
<sequence length="31" mass="3663">MQPPSISNLRALRTRPFLINISQALEEKPWR</sequence>